<keyword evidence="6" id="KW-1185">Reference proteome</keyword>
<keyword evidence="2" id="KW-0238">DNA-binding</keyword>
<dbReference type="PANTHER" id="PTHR33164">
    <property type="entry name" value="TRANSCRIPTIONAL REGULATOR, MARR FAMILY"/>
    <property type="match status" value="1"/>
</dbReference>
<comment type="caution">
    <text evidence="5">The sequence shown here is derived from an EMBL/GenBank/DDBJ whole genome shotgun (WGS) entry which is preliminary data.</text>
</comment>
<dbReference type="AlphaFoldDB" id="A0A849VTF6"/>
<dbReference type="Proteomes" id="UP000550508">
    <property type="component" value="Unassembled WGS sequence"/>
</dbReference>
<evidence type="ECO:0000256" key="3">
    <source>
        <dbReference type="ARBA" id="ARBA00023163"/>
    </source>
</evidence>
<dbReference type="RefSeq" id="WP_027232120.1">
    <property type="nucleotide sequence ID" value="NZ_JABUMX010000004.1"/>
</dbReference>
<dbReference type="GO" id="GO:0003700">
    <property type="term" value="F:DNA-binding transcription factor activity"/>
    <property type="evidence" value="ECO:0007669"/>
    <property type="project" value="InterPro"/>
</dbReference>
<sequence>MQEIDQLRRAFTTSLLQTGRQWRRITDQALMSSNISEACAAPLLWIGRLGGGVRQITLASYIGIEGPSLVRLIDQLEAADLVIRKEDKSDRRAKTLWLTRKGKQYASRLEDILVGLRAQILADVSKEDLNAALRVLAAFDAASNSPAAEPLRREVELTP</sequence>
<dbReference type="InterPro" id="IPR036388">
    <property type="entry name" value="WH-like_DNA-bd_sf"/>
</dbReference>
<name>A0A849VTF6_9HYPH</name>
<dbReference type="PROSITE" id="PS50995">
    <property type="entry name" value="HTH_MARR_2"/>
    <property type="match status" value="1"/>
</dbReference>
<evidence type="ECO:0000313" key="5">
    <source>
        <dbReference type="EMBL" id="NTS32956.1"/>
    </source>
</evidence>
<keyword evidence="3" id="KW-0804">Transcription</keyword>
<dbReference type="EMBL" id="JABUMX010000004">
    <property type="protein sequence ID" value="NTS32956.1"/>
    <property type="molecule type" value="Genomic_DNA"/>
</dbReference>
<evidence type="ECO:0000259" key="4">
    <source>
        <dbReference type="PROSITE" id="PS50995"/>
    </source>
</evidence>
<reference evidence="5 6" key="1">
    <citation type="submission" date="2020-05" db="EMBL/GenBank/DDBJ databases">
        <authorList>
            <person name="Kim M.K."/>
        </authorList>
    </citation>
    <scope>NUCLEOTIDE SEQUENCE [LARGE SCALE GENOMIC DNA]</scope>
    <source>
        <strain evidence="5 6">BT25</strain>
    </source>
</reference>
<protein>
    <submittedName>
        <fullName evidence="5">MarR family transcriptional regulator</fullName>
    </submittedName>
</protein>
<dbReference type="InterPro" id="IPR023187">
    <property type="entry name" value="Tscrpt_reg_MarR-type_CS"/>
</dbReference>
<accession>A0A849VTF6</accession>
<dbReference type="PROSITE" id="PS01117">
    <property type="entry name" value="HTH_MARR_1"/>
    <property type="match status" value="1"/>
</dbReference>
<dbReference type="Pfam" id="PF12802">
    <property type="entry name" value="MarR_2"/>
    <property type="match status" value="1"/>
</dbReference>
<evidence type="ECO:0000256" key="1">
    <source>
        <dbReference type="ARBA" id="ARBA00023015"/>
    </source>
</evidence>
<proteinExistence type="predicted"/>
<evidence type="ECO:0000256" key="2">
    <source>
        <dbReference type="ARBA" id="ARBA00023125"/>
    </source>
</evidence>
<dbReference type="InterPro" id="IPR000835">
    <property type="entry name" value="HTH_MarR-typ"/>
</dbReference>
<organism evidence="5 6">
    <name type="scientific">Phyllobacterium pellucidum</name>
    <dbReference type="NCBI Taxonomy" id="2740464"/>
    <lineage>
        <taxon>Bacteria</taxon>
        <taxon>Pseudomonadati</taxon>
        <taxon>Pseudomonadota</taxon>
        <taxon>Alphaproteobacteria</taxon>
        <taxon>Hyphomicrobiales</taxon>
        <taxon>Phyllobacteriaceae</taxon>
        <taxon>Phyllobacterium</taxon>
    </lineage>
</organism>
<dbReference type="SUPFAM" id="SSF46785">
    <property type="entry name" value="Winged helix' DNA-binding domain"/>
    <property type="match status" value="1"/>
</dbReference>
<dbReference type="InterPro" id="IPR036390">
    <property type="entry name" value="WH_DNA-bd_sf"/>
</dbReference>
<dbReference type="PANTHER" id="PTHR33164:SF64">
    <property type="entry name" value="TRANSCRIPTIONAL REGULATOR SLYA"/>
    <property type="match status" value="1"/>
</dbReference>
<keyword evidence="1" id="KW-0805">Transcription regulation</keyword>
<dbReference type="GO" id="GO:0006950">
    <property type="term" value="P:response to stress"/>
    <property type="evidence" value="ECO:0007669"/>
    <property type="project" value="TreeGrafter"/>
</dbReference>
<dbReference type="GO" id="GO:0003677">
    <property type="term" value="F:DNA binding"/>
    <property type="evidence" value="ECO:0007669"/>
    <property type="project" value="UniProtKB-KW"/>
</dbReference>
<dbReference type="SMART" id="SM00347">
    <property type="entry name" value="HTH_MARR"/>
    <property type="match status" value="1"/>
</dbReference>
<gene>
    <name evidence="5" type="ORF">HQ945_16980</name>
</gene>
<feature type="domain" description="HTH marR-type" evidence="4">
    <location>
        <begin position="1"/>
        <end position="141"/>
    </location>
</feature>
<dbReference type="InterPro" id="IPR039422">
    <property type="entry name" value="MarR/SlyA-like"/>
</dbReference>
<evidence type="ECO:0000313" key="6">
    <source>
        <dbReference type="Proteomes" id="UP000550508"/>
    </source>
</evidence>
<dbReference type="Gene3D" id="1.10.10.10">
    <property type="entry name" value="Winged helix-like DNA-binding domain superfamily/Winged helix DNA-binding domain"/>
    <property type="match status" value="1"/>
</dbReference>
<dbReference type="PRINTS" id="PR00598">
    <property type="entry name" value="HTHMARR"/>
</dbReference>